<feature type="region of interest" description="Disordered" evidence="1">
    <location>
        <begin position="24"/>
        <end position="54"/>
    </location>
</feature>
<reference evidence="2 3" key="1">
    <citation type="submission" date="2018-04" db="EMBL/GenBank/DDBJ databases">
        <title>Genomic Encyclopedia of Type Strains, Phase IV (KMG-IV): sequencing the most valuable type-strain genomes for metagenomic binning, comparative biology and taxonomic classification.</title>
        <authorList>
            <person name="Goeker M."/>
        </authorList>
    </citation>
    <scope>NUCLEOTIDE SEQUENCE [LARGE SCALE GENOMIC DNA]</scope>
    <source>
        <strain evidence="2 3">DSM 45771</strain>
    </source>
</reference>
<organism evidence="2 3">
    <name type="scientific">Actinomycetospora cinnamomea</name>
    <dbReference type="NCBI Taxonomy" id="663609"/>
    <lineage>
        <taxon>Bacteria</taxon>
        <taxon>Bacillati</taxon>
        <taxon>Actinomycetota</taxon>
        <taxon>Actinomycetes</taxon>
        <taxon>Pseudonocardiales</taxon>
        <taxon>Pseudonocardiaceae</taxon>
        <taxon>Actinomycetospora</taxon>
    </lineage>
</organism>
<feature type="non-terminal residue" evidence="2">
    <location>
        <position position="1"/>
    </location>
</feature>
<evidence type="ECO:0000256" key="1">
    <source>
        <dbReference type="SAM" id="MobiDB-lite"/>
    </source>
</evidence>
<dbReference type="Proteomes" id="UP000245639">
    <property type="component" value="Unassembled WGS sequence"/>
</dbReference>
<sequence length="54" mass="5823">PDDGWHDTDDDTNHDLTAITERATRAHARRAQAHRPAAAVQAPAPLSDPGDPPF</sequence>
<name>A0A2U1E8W7_9PSEU</name>
<evidence type="ECO:0000313" key="2">
    <source>
        <dbReference type="EMBL" id="PVY96350.1"/>
    </source>
</evidence>
<keyword evidence="3" id="KW-1185">Reference proteome</keyword>
<dbReference type="AlphaFoldDB" id="A0A2U1E8W7"/>
<dbReference type="EMBL" id="QEKW01000031">
    <property type="protein sequence ID" value="PVY96350.1"/>
    <property type="molecule type" value="Genomic_DNA"/>
</dbReference>
<evidence type="ECO:0000313" key="3">
    <source>
        <dbReference type="Proteomes" id="UP000245639"/>
    </source>
</evidence>
<proteinExistence type="predicted"/>
<feature type="compositionally biased region" description="Low complexity" evidence="1">
    <location>
        <begin position="34"/>
        <end position="44"/>
    </location>
</feature>
<comment type="caution">
    <text evidence="2">The sequence shown here is derived from an EMBL/GenBank/DDBJ whole genome shotgun (WGS) entry which is preliminary data.</text>
</comment>
<gene>
    <name evidence="2" type="ORF">C8D89_13139</name>
</gene>
<protein>
    <submittedName>
        <fullName evidence="2">Uncharacterized protein</fullName>
    </submittedName>
</protein>
<accession>A0A2U1E8W7</accession>